<gene>
    <name evidence="6" type="ORF">D9758_008543</name>
</gene>
<comment type="caution">
    <text evidence="6">The sequence shown here is derived from an EMBL/GenBank/DDBJ whole genome shotgun (WGS) entry which is preliminary data.</text>
</comment>
<reference evidence="6 7" key="1">
    <citation type="journal article" date="2020" name="ISME J.">
        <title>Uncovering the hidden diversity of litter-decomposition mechanisms in mushroom-forming fungi.</title>
        <authorList>
            <person name="Floudas D."/>
            <person name="Bentzer J."/>
            <person name="Ahren D."/>
            <person name="Johansson T."/>
            <person name="Persson P."/>
            <person name="Tunlid A."/>
        </authorList>
    </citation>
    <scope>NUCLEOTIDE SEQUENCE [LARGE SCALE GENOMIC DNA]</scope>
    <source>
        <strain evidence="6 7">CBS 291.85</strain>
    </source>
</reference>
<evidence type="ECO:0000259" key="5">
    <source>
        <dbReference type="Pfam" id="PF00135"/>
    </source>
</evidence>
<keyword evidence="3" id="KW-0732">Signal</keyword>
<accession>A0A8H5G5Z9</accession>
<feature type="domain" description="Carboxylesterase type B" evidence="5">
    <location>
        <begin position="242"/>
        <end position="475"/>
    </location>
</feature>
<evidence type="ECO:0000313" key="7">
    <source>
        <dbReference type="Proteomes" id="UP000559256"/>
    </source>
</evidence>
<dbReference type="PANTHER" id="PTHR11559">
    <property type="entry name" value="CARBOXYLESTERASE"/>
    <property type="match status" value="1"/>
</dbReference>
<dbReference type="SUPFAM" id="SSF53474">
    <property type="entry name" value="alpha/beta-Hydrolases"/>
    <property type="match status" value="1"/>
</dbReference>
<feature type="domain" description="Carboxylesterase type B" evidence="5">
    <location>
        <begin position="39"/>
        <end position="240"/>
    </location>
</feature>
<feature type="signal peptide" evidence="3">
    <location>
        <begin position="1"/>
        <end position="20"/>
    </location>
</feature>
<dbReference type="OrthoDB" id="408631at2759"/>
<evidence type="ECO:0000256" key="3">
    <source>
        <dbReference type="RuleBase" id="RU361235"/>
    </source>
</evidence>
<dbReference type="PROSITE" id="PS00122">
    <property type="entry name" value="CARBOXYLESTERASE_B_1"/>
    <property type="match status" value="1"/>
</dbReference>
<dbReference type="Proteomes" id="UP000559256">
    <property type="component" value="Unassembled WGS sequence"/>
</dbReference>
<dbReference type="GO" id="GO:0016787">
    <property type="term" value="F:hydrolase activity"/>
    <property type="evidence" value="ECO:0007669"/>
    <property type="project" value="UniProtKB-KW"/>
</dbReference>
<feature type="region of interest" description="Disordered" evidence="4">
    <location>
        <begin position="75"/>
        <end position="95"/>
    </location>
</feature>
<dbReference type="InterPro" id="IPR002018">
    <property type="entry name" value="CarbesteraseB"/>
</dbReference>
<dbReference type="Pfam" id="PF00135">
    <property type="entry name" value="COesterase"/>
    <property type="match status" value="2"/>
</dbReference>
<dbReference type="Gene3D" id="3.40.50.1820">
    <property type="entry name" value="alpha/beta hydrolase"/>
    <property type="match status" value="2"/>
</dbReference>
<sequence length="504" mass="54260">MKLTAVFLLVSATVTTLVSGLTSNTESDAPIVDLGYASYQGSFDASSNVTNFLGIRYAAAPLGDLRFRAPQPPANVPGVQQADTEPPECFQASSGLSPTNPFSNQTLAKRQLPHDQTEDCLFLNIAIPGSTIPTDELPVIVWIHGGGYLSGDASDFHGSALINAANGSVVVVSIQYRLGVFGFLAGEQVKENGALNAGLLDQHFALQWVNKHISKFGGLNSKVTIWGESAGAGSVLQQALYSEVVAQTNCTSSSDTLSCLRSVDANTLETINSDITLAGFFGLFTFVPVVDGEFITQRATEALKQGKVNGQALLAVTNTNEGVLFVNQTANQNTTFYAEQLFPKFGLEQAQETARHYAGLGSQLNQTNLIHGESIFICPTYYLLNAFSGRSFKGEFAVLPATHGMDIQFYFPTLRFPPSTFENADFQKAFSQSFLAFAISMDPNSKFDPTNITPQWNKYNTGNTEMVFNSTEDGSAADIHTISTNSGLLERCSFWESVGQLTGQ</sequence>
<protein>
    <recommendedName>
        <fullName evidence="3">Carboxylic ester hydrolase</fullName>
        <ecNumber evidence="3">3.1.1.-</ecNumber>
    </recommendedName>
</protein>
<feature type="chain" id="PRO_5034406178" description="Carboxylic ester hydrolase" evidence="3">
    <location>
        <begin position="21"/>
        <end position="504"/>
    </location>
</feature>
<dbReference type="AlphaFoldDB" id="A0A8H5G5Z9"/>
<dbReference type="EC" id="3.1.1.-" evidence="3"/>
<organism evidence="6 7">
    <name type="scientific">Tetrapyrgos nigripes</name>
    <dbReference type="NCBI Taxonomy" id="182062"/>
    <lineage>
        <taxon>Eukaryota</taxon>
        <taxon>Fungi</taxon>
        <taxon>Dikarya</taxon>
        <taxon>Basidiomycota</taxon>
        <taxon>Agaricomycotina</taxon>
        <taxon>Agaricomycetes</taxon>
        <taxon>Agaricomycetidae</taxon>
        <taxon>Agaricales</taxon>
        <taxon>Marasmiineae</taxon>
        <taxon>Marasmiaceae</taxon>
        <taxon>Tetrapyrgos</taxon>
    </lineage>
</organism>
<dbReference type="InterPro" id="IPR019826">
    <property type="entry name" value="Carboxylesterase_B_AS"/>
</dbReference>
<evidence type="ECO:0000313" key="6">
    <source>
        <dbReference type="EMBL" id="KAF5358810.1"/>
    </source>
</evidence>
<dbReference type="EMBL" id="JAACJM010000048">
    <property type="protein sequence ID" value="KAF5358810.1"/>
    <property type="molecule type" value="Genomic_DNA"/>
</dbReference>
<keyword evidence="7" id="KW-1185">Reference proteome</keyword>
<dbReference type="InterPro" id="IPR029058">
    <property type="entry name" value="AB_hydrolase_fold"/>
</dbReference>
<keyword evidence="2 3" id="KW-0378">Hydrolase</keyword>
<proteinExistence type="inferred from homology"/>
<dbReference type="InterPro" id="IPR050309">
    <property type="entry name" value="Type-B_Carboxylest/Lipase"/>
</dbReference>
<comment type="similarity">
    <text evidence="1 3">Belongs to the type-B carboxylesterase/lipase family.</text>
</comment>
<evidence type="ECO:0000256" key="2">
    <source>
        <dbReference type="ARBA" id="ARBA00022801"/>
    </source>
</evidence>
<evidence type="ECO:0000256" key="1">
    <source>
        <dbReference type="ARBA" id="ARBA00005964"/>
    </source>
</evidence>
<evidence type="ECO:0000256" key="4">
    <source>
        <dbReference type="SAM" id="MobiDB-lite"/>
    </source>
</evidence>
<name>A0A8H5G5Z9_9AGAR</name>